<keyword evidence="2" id="KW-1185">Reference proteome</keyword>
<dbReference type="Proteomes" id="UP000011724">
    <property type="component" value="Chromosome"/>
</dbReference>
<evidence type="ECO:0000313" key="1">
    <source>
        <dbReference type="EMBL" id="CCH48379.1"/>
    </source>
</evidence>
<protein>
    <submittedName>
        <fullName evidence="1">Uncharacterized protein</fullName>
    </submittedName>
</protein>
<reference evidence="2" key="2">
    <citation type="journal article" date="2013" name="Stand. Genomic Sci.">
        <title>Complete genome sequence of Desulfocapsa sulfexigens, a marine deltaproteobacterium specialized in disproportionating inorganic sulfur compounds.</title>
        <authorList>
            <person name="Finster K.W."/>
            <person name="Kjeldsen K.U."/>
            <person name="Kube M."/>
            <person name="Reinhardt R."/>
            <person name="Mussmann M."/>
            <person name="Amann R."/>
            <person name="Schreiber L."/>
        </authorList>
    </citation>
    <scope>NUCLEOTIDE SEQUENCE [LARGE SCALE GENOMIC DNA]</scope>
    <source>
        <strain evidence="2">DSM 10523 / SB164P1</strain>
    </source>
</reference>
<dbReference type="EMBL" id="FO203427">
    <property type="protein sequence ID" value="CCH48379.1"/>
    <property type="molecule type" value="Genomic_DNA"/>
</dbReference>
<organism evidence="1 2">
    <name type="scientific">Pseudodesulfovibrio piezophilus (strain DSM 21447 / JCM 15486 / C1TLV30)</name>
    <name type="common">Desulfovibrio piezophilus</name>
    <dbReference type="NCBI Taxonomy" id="1322246"/>
    <lineage>
        <taxon>Bacteria</taxon>
        <taxon>Pseudomonadati</taxon>
        <taxon>Thermodesulfobacteriota</taxon>
        <taxon>Desulfovibrionia</taxon>
        <taxon>Desulfovibrionales</taxon>
        <taxon>Desulfovibrionaceae</taxon>
    </lineage>
</organism>
<gene>
    <name evidence="1" type="ordered locus">BN4_11142</name>
</gene>
<accession>M1WPI7</accession>
<reference evidence="1 2" key="1">
    <citation type="journal article" date="2013" name="PLoS ONE">
        <title>The first genomic and proteomic characterization of a deep-sea sulfate reducer: insights into the piezophilic lifestyle of Desulfovibrio piezophilus.</title>
        <authorList>
            <person name="Pradel N."/>
            <person name="Ji B."/>
            <person name="Gimenez G."/>
            <person name="Talla E."/>
            <person name="Lenoble P."/>
            <person name="Garel M."/>
            <person name="Tamburini C."/>
            <person name="Fourquet P."/>
            <person name="Lebrun R."/>
            <person name="Bertin P."/>
            <person name="Denis Y."/>
            <person name="Pophillat M."/>
            <person name="Barbe V."/>
            <person name="Ollivier B."/>
            <person name="Dolla A."/>
        </authorList>
    </citation>
    <scope>NUCLEOTIDE SEQUENCE [LARGE SCALE GENOMIC DNA]</scope>
    <source>
        <strain evidence="2">DSM 10523 / SB164P1</strain>
    </source>
</reference>
<dbReference type="KEGG" id="dpi:BN4_11142"/>
<dbReference type="AlphaFoldDB" id="M1WPI7"/>
<name>M1WPI7_PSEP2</name>
<dbReference type="STRING" id="1322246.BN4_11142"/>
<proteinExistence type="predicted"/>
<dbReference type="PATRIC" id="fig|879567.3.peg.1176"/>
<dbReference type="HOGENOM" id="CLU_2914977_0_0_7"/>
<sequence>MKNAVGQQLVESIMNNPDTMVKNSQTNRYGERVGLIVPGGRATFRGGWTFRRNTEGKEDRE</sequence>
<evidence type="ECO:0000313" key="2">
    <source>
        <dbReference type="Proteomes" id="UP000011724"/>
    </source>
</evidence>